<evidence type="ECO:0000313" key="3">
    <source>
        <dbReference type="Proteomes" id="UP000606786"/>
    </source>
</evidence>
<dbReference type="AlphaFoldDB" id="A0A811UIN5"/>
<name>A0A811UIN5_CERCA</name>
<sequence>MIMAHLYGSSSCISILTFLLLQQRGFIRLDTAEAQTVGPILETPIRSDRVVFPDELEELLIKADDSGEEGEIHGSSFSDTISGEDEDGDVSEYISSELMASTEIELLCKSDLIWDPVFKRKIMLMEKVVDRPFC</sequence>
<reference evidence="2" key="1">
    <citation type="submission" date="2020-11" db="EMBL/GenBank/DDBJ databases">
        <authorList>
            <person name="Whitehead M."/>
        </authorList>
    </citation>
    <scope>NUCLEOTIDE SEQUENCE</scope>
    <source>
        <strain evidence="2">EGII</strain>
    </source>
</reference>
<evidence type="ECO:0000256" key="1">
    <source>
        <dbReference type="SAM" id="MobiDB-lite"/>
    </source>
</evidence>
<keyword evidence="3" id="KW-1185">Reference proteome</keyword>
<dbReference type="EMBL" id="CAJHJT010000012">
    <property type="protein sequence ID" value="CAD6997707.1"/>
    <property type="molecule type" value="Genomic_DNA"/>
</dbReference>
<comment type="caution">
    <text evidence="2">The sequence shown here is derived from an EMBL/GenBank/DDBJ whole genome shotgun (WGS) entry which is preliminary data.</text>
</comment>
<dbReference type="Proteomes" id="UP000606786">
    <property type="component" value="Unassembled WGS sequence"/>
</dbReference>
<evidence type="ECO:0000313" key="2">
    <source>
        <dbReference type="EMBL" id="CAD6997707.1"/>
    </source>
</evidence>
<feature type="region of interest" description="Disordered" evidence="1">
    <location>
        <begin position="65"/>
        <end position="88"/>
    </location>
</feature>
<accession>A0A811UIN5</accession>
<protein>
    <submittedName>
        <fullName evidence="2">(Mediterranean fruit fly) hypothetical protein</fullName>
    </submittedName>
</protein>
<organism evidence="2 3">
    <name type="scientific">Ceratitis capitata</name>
    <name type="common">Mediterranean fruit fly</name>
    <name type="synonym">Tephritis capitata</name>
    <dbReference type="NCBI Taxonomy" id="7213"/>
    <lineage>
        <taxon>Eukaryota</taxon>
        <taxon>Metazoa</taxon>
        <taxon>Ecdysozoa</taxon>
        <taxon>Arthropoda</taxon>
        <taxon>Hexapoda</taxon>
        <taxon>Insecta</taxon>
        <taxon>Pterygota</taxon>
        <taxon>Neoptera</taxon>
        <taxon>Endopterygota</taxon>
        <taxon>Diptera</taxon>
        <taxon>Brachycera</taxon>
        <taxon>Muscomorpha</taxon>
        <taxon>Tephritoidea</taxon>
        <taxon>Tephritidae</taxon>
        <taxon>Ceratitis</taxon>
        <taxon>Ceratitis</taxon>
    </lineage>
</organism>
<gene>
    <name evidence="2" type="ORF">CCAP1982_LOCUS6339</name>
</gene>
<proteinExistence type="predicted"/>